<dbReference type="PANTHER" id="PTHR11839:SF18">
    <property type="entry name" value="NUDIX HYDROLASE DOMAIN-CONTAINING PROTEIN"/>
    <property type="match status" value="1"/>
</dbReference>
<reference evidence="5 6" key="1">
    <citation type="journal article" date="2012" name="J. Bacteriol.">
        <title>Complete genome sequence of strain 1860, a crenarchaeon of the genus pyrobaculum able to grow with various electron acceptors.</title>
        <authorList>
            <person name="Mardanov A.V."/>
            <person name="Gumerov V.M."/>
            <person name="Slobodkina G.B."/>
            <person name="Beletsky A.V."/>
            <person name="Bonch-Osmolovskaya E.A."/>
            <person name="Ravin N.V."/>
            <person name="Skryabin K.G."/>
        </authorList>
    </citation>
    <scope>NUCLEOTIDE SEQUENCE [LARGE SCALE GENOMIC DNA]</scope>
    <source>
        <strain evidence="5 6">1860</strain>
    </source>
</reference>
<dbReference type="Pfam" id="PF00293">
    <property type="entry name" value="NUDIX"/>
    <property type="match status" value="1"/>
</dbReference>
<dbReference type="Proteomes" id="UP000005867">
    <property type="component" value="Chromosome"/>
</dbReference>
<protein>
    <submittedName>
        <fullName evidence="5">NUDIX hydrolase</fullName>
    </submittedName>
</protein>
<dbReference type="CDD" id="cd03424">
    <property type="entry name" value="NUDIX_ADPRase_Nudt5_UGPPase_Nudt14"/>
    <property type="match status" value="1"/>
</dbReference>
<evidence type="ECO:0000256" key="2">
    <source>
        <dbReference type="ARBA" id="ARBA00022801"/>
    </source>
</evidence>
<dbReference type="PROSITE" id="PS00893">
    <property type="entry name" value="NUDIX_BOX"/>
    <property type="match status" value="1"/>
</dbReference>
<dbReference type="InterPro" id="IPR015797">
    <property type="entry name" value="NUDIX_hydrolase-like_dom_sf"/>
</dbReference>
<dbReference type="BioCyc" id="PSP1104324:GJSN-1850-MONOMER"/>
<feature type="domain" description="Nudix hydrolase" evidence="4">
    <location>
        <begin position="33"/>
        <end position="160"/>
    </location>
</feature>
<feature type="transmembrane region" description="Helical" evidence="3">
    <location>
        <begin position="32"/>
        <end position="51"/>
    </location>
</feature>
<evidence type="ECO:0000259" key="4">
    <source>
        <dbReference type="PROSITE" id="PS51462"/>
    </source>
</evidence>
<gene>
    <name evidence="5" type="ORF">P186_1892</name>
</gene>
<name>G7VHK3_9CREN</name>
<dbReference type="PROSITE" id="PS51462">
    <property type="entry name" value="NUDIX"/>
    <property type="match status" value="1"/>
</dbReference>
<keyword evidence="3" id="KW-0812">Transmembrane</keyword>
<comment type="cofactor">
    <cofactor evidence="1">
        <name>Mg(2+)</name>
        <dbReference type="ChEBI" id="CHEBI:18420"/>
    </cofactor>
</comment>
<organism evidence="5 6">
    <name type="scientific">Pyrobaculum ferrireducens</name>
    <dbReference type="NCBI Taxonomy" id="1104324"/>
    <lineage>
        <taxon>Archaea</taxon>
        <taxon>Thermoproteota</taxon>
        <taxon>Thermoprotei</taxon>
        <taxon>Thermoproteales</taxon>
        <taxon>Thermoproteaceae</taxon>
        <taxon>Pyrobaculum</taxon>
    </lineage>
</organism>
<dbReference type="STRING" id="1104324.P186_1892"/>
<keyword evidence="2 5" id="KW-0378">Hydrolase</keyword>
<keyword evidence="3" id="KW-0472">Membrane</keyword>
<evidence type="ECO:0000313" key="6">
    <source>
        <dbReference type="Proteomes" id="UP000005867"/>
    </source>
</evidence>
<evidence type="ECO:0000256" key="1">
    <source>
        <dbReference type="ARBA" id="ARBA00001946"/>
    </source>
</evidence>
<dbReference type="InterPro" id="IPR000086">
    <property type="entry name" value="NUDIX_hydrolase_dom"/>
</dbReference>
<dbReference type="InterPro" id="IPR020084">
    <property type="entry name" value="NUDIX_hydrolase_CS"/>
</dbReference>
<dbReference type="HOGENOM" id="CLU_062658_5_1_2"/>
<dbReference type="eggNOG" id="arCOG01073">
    <property type="taxonomic scope" value="Archaea"/>
</dbReference>
<dbReference type="AlphaFoldDB" id="G7VHK3"/>
<dbReference type="PRINTS" id="PR00502">
    <property type="entry name" value="NUDIXFAMILY"/>
</dbReference>
<dbReference type="GO" id="GO:0016462">
    <property type="term" value="F:pyrophosphatase activity"/>
    <property type="evidence" value="ECO:0007669"/>
    <property type="project" value="UniProtKB-ARBA"/>
</dbReference>
<proteinExistence type="predicted"/>
<dbReference type="KEGG" id="pyr:P186_1892"/>
<dbReference type="Gene3D" id="3.90.79.10">
    <property type="entry name" value="Nucleoside Triphosphate Pyrophosphohydrolase"/>
    <property type="match status" value="1"/>
</dbReference>
<keyword evidence="6" id="KW-1185">Reference proteome</keyword>
<dbReference type="RefSeq" id="WP_014289119.1">
    <property type="nucleotide sequence ID" value="NC_016645.1"/>
</dbReference>
<keyword evidence="3" id="KW-1133">Transmembrane helix</keyword>
<dbReference type="EMBL" id="CP003098">
    <property type="protein sequence ID" value="AET33294.1"/>
    <property type="molecule type" value="Genomic_DNA"/>
</dbReference>
<dbReference type="GO" id="GO:0006753">
    <property type="term" value="P:nucleoside phosphate metabolic process"/>
    <property type="evidence" value="ECO:0007669"/>
    <property type="project" value="TreeGrafter"/>
</dbReference>
<dbReference type="InterPro" id="IPR020476">
    <property type="entry name" value="Nudix_hydrolase"/>
</dbReference>
<dbReference type="SUPFAM" id="SSF55811">
    <property type="entry name" value="Nudix"/>
    <property type="match status" value="1"/>
</dbReference>
<evidence type="ECO:0000256" key="3">
    <source>
        <dbReference type="SAM" id="Phobius"/>
    </source>
</evidence>
<dbReference type="PANTHER" id="PTHR11839">
    <property type="entry name" value="UDP/ADP-SUGAR PYROPHOSPHATASE"/>
    <property type="match status" value="1"/>
</dbReference>
<dbReference type="GeneID" id="11596385"/>
<accession>G7VHK3</accession>
<sequence length="168" mass="18912">MDARVAYSGRRIVVETYTAKLPNGRDMAVERVVFPNVVSVLPVAGSYVYFIRQYRPALGIYTLEIPSGVVDKGEEPEEAARRELLEEAGLEARALEKLFEGYVSPGYSTEYAYIYLARDPRPSTQRPEEYEVIEVVKMRLEEAREALLGGKIGDMRAALALSLYLLSR</sequence>
<evidence type="ECO:0000313" key="5">
    <source>
        <dbReference type="EMBL" id="AET33294.1"/>
    </source>
</evidence>
<dbReference type="GO" id="GO:0019693">
    <property type="term" value="P:ribose phosphate metabolic process"/>
    <property type="evidence" value="ECO:0007669"/>
    <property type="project" value="TreeGrafter"/>
</dbReference>